<comment type="similarity">
    <text evidence="3">Belongs to the NDC1 family.</text>
</comment>
<dbReference type="GO" id="GO:0030674">
    <property type="term" value="F:protein-macromolecule adaptor activity"/>
    <property type="evidence" value="ECO:0007669"/>
    <property type="project" value="TreeGrafter"/>
</dbReference>
<keyword evidence="4" id="KW-0813">Transport</keyword>
<keyword evidence="16" id="KW-1185">Reference proteome</keyword>
<dbReference type="GO" id="GO:0006999">
    <property type="term" value="P:nuclear pore organization"/>
    <property type="evidence" value="ECO:0007669"/>
    <property type="project" value="TreeGrafter"/>
</dbReference>
<gene>
    <name evidence="15" type="ORF">DEBURN_LOCUS8329</name>
</gene>
<name>A0A9N9BSD6_9GLOM</name>
<keyword evidence="12" id="KW-0539">Nucleus</keyword>
<proteinExistence type="inferred from homology"/>
<keyword evidence="5 13" id="KW-0812">Transmembrane</keyword>
<evidence type="ECO:0000256" key="4">
    <source>
        <dbReference type="ARBA" id="ARBA00022448"/>
    </source>
</evidence>
<dbReference type="GO" id="GO:0015031">
    <property type="term" value="P:protein transport"/>
    <property type="evidence" value="ECO:0007669"/>
    <property type="project" value="UniProtKB-KW"/>
</dbReference>
<organism evidence="15 16">
    <name type="scientific">Diversispora eburnea</name>
    <dbReference type="NCBI Taxonomy" id="1213867"/>
    <lineage>
        <taxon>Eukaryota</taxon>
        <taxon>Fungi</taxon>
        <taxon>Fungi incertae sedis</taxon>
        <taxon>Mucoromycota</taxon>
        <taxon>Glomeromycotina</taxon>
        <taxon>Glomeromycetes</taxon>
        <taxon>Diversisporales</taxon>
        <taxon>Diversisporaceae</taxon>
        <taxon>Diversispora</taxon>
    </lineage>
</organism>
<evidence type="ECO:0000313" key="16">
    <source>
        <dbReference type="Proteomes" id="UP000789706"/>
    </source>
</evidence>
<dbReference type="AlphaFoldDB" id="A0A9N9BSD6"/>
<feature type="repeat" description="Solcar" evidence="13">
    <location>
        <begin position="302"/>
        <end position="394"/>
    </location>
</feature>
<evidence type="ECO:0000256" key="2">
    <source>
        <dbReference type="ARBA" id="ARBA00004567"/>
    </source>
</evidence>
<evidence type="ECO:0000256" key="5">
    <source>
        <dbReference type="ARBA" id="ARBA00022692"/>
    </source>
</evidence>
<dbReference type="GO" id="GO:0005816">
    <property type="term" value="C:spindle pole body"/>
    <property type="evidence" value="ECO:0007669"/>
    <property type="project" value="TreeGrafter"/>
</dbReference>
<comment type="caution">
    <text evidence="15">The sequence shown here is derived from an EMBL/GenBank/DDBJ whole genome shotgun (WGS) entry which is preliminary data.</text>
</comment>
<evidence type="ECO:0000256" key="9">
    <source>
        <dbReference type="ARBA" id="ARBA00023010"/>
    </source>
</evidence>
<dbReference type="EMBL" id="CAJVPK010001202">
    <property type="protein sequence ID" value="CAG8576043.1"/>
    <property type="molecule type" value="Genomic_DNA"/>
</dbReference>
<keyword evidence="6" id="KW-0509">mRNA transport</keyword>
<evidence type="ECO:0000313" key="15">
    <source>
        <dbReference type="EMBL" id="CAG8576043.1"/>
    </source>
</evidence>
<evidence type="ECO:0000256" key="14">
    <source>
        <dbReference type="SAM" id="Phobius"/>
    </source>
</evidence>
<evidence type="ECO:0000256" key="10">
    <source>
        <dbReference type="ARBA" id="ARBA00023132"/>
    </source>
</evidence>
<evidence type="ECO:0000256" key="13">
    <source>
        <dbReference type="PROSITE-ProRule" id="PRU00282"/>
    </source>
</evidence>
<dbReference type="Pfam" id="PF09531">
    <property type="entry name" value="Ndc1_Nup"/>
    <property type="match status" value="1"/>
</dbReference>
<dbReference type="InterPro" id="IPR019049">
    <property type="entry name" value="Nucleoporin_prot_Ndc1/Nup"/>
</dbReference>
<reference evidence="15" key="1">
    <citation type="submission" date="2021-06" db="EMBL/GenBank/DDBJ databases">
        <authorList>
            <person name="Kallberg Y."/>
            <person name="Tangrot J."/>
            <person name="Rosling A."/>
        </authorList>
    </citation>
    <scope>NUCLEOTIDE SEQUENCE</scope>
    <source>
        <strain evidence="15">AZ414A</strain>
    </source>
</reference>
<dbReference type="GO" id="GO:0070762">
    <property type="term" value="C:nuclear pore transmembrane ring"/>
    <property type="evidence" value="ECO:0007669"/>
    <property type="project" value="TreeGrafter"/>
</dbReference>
<evidence type="ECO:0000256" key="7">
    <source>
        <dbReference type="ARBA" id="ARBA00022927"/>
    </source>
</evidence>
<keyword evidence="7" id="KW-0653">Protein transport</keyword>
<accession>A0A9N9BSD6</accession>
<dbReference type="Proteomes" id="UP000789706">
    <property type="component" value="Unassembled WGS sequence"/>
</dbReference>
<dbReference type="PANTHER" id="PTHR13269:SF6">
    <property type="entry name" value="NUCLEOPORIN NDC1"/>
    <property type="match status" value="1"/>
</dbReference>
<sequence length="935" mass="108945">MGLSQYVWHLALGQPIKSHNEETTNVGNTNVSEHDDNENNYSVERVSDLMYDPNRAQSEGTLLHAQNEILRTIEKYKQPSPNRELVENLCGFSLAVTGLSSQYLFGYPLWTLRTRHQVFPFMYQNGFHDTPQQDTLLAYWNYLFHTGKRKGFEHLWNGFITKISCQTLMVLYESSLEIIYDRITERQNKNSIKIMTSIVLRGFDFILFTPLYPILRHSIIRKIDSRFDVQDPIVFYNNYKRTLIEIFSNKPSRNGLKWESTLVPAYGCHFLFETVQLATYQKLYEWLSPPSKPATKKETMLHEFYPELVCAIGSHLVAKFVIYPLETVVDRLMVQGYNISGIRYPYYSGFWNCVSRMISEEGIGSFYNGLFGGFIGECLIGWISLETMYSAYLITTWALEKLCSDNHNSAYGFACGSTELMKIQKTYLIVTAGFTCVTLVIFQIGISLFQNVDSCSRKHNLIYNTIQAFIKLYVIGLLSVMAIRKALIQESVRRITTPSLLEELNQLIFKKRAYLIPLIYITSAMSIGSTFYDLISESYKRNRKIILSPEDHDYKKESCKSLNPMINEHYMIANVHNFILGLWFGVDFVLQKRYMLSFHIVEPRYLQALHKELLTIWNRKKHGFIWGTILSTIGVFMDPHAMLIDGLHAYNQPYYQQIAFLELWHISNFDPNRRGAIYADFNRKLPFNCESHNNPTSAWAEISRICIDFILGLAQSAQDEIEGQRQRKIEMRNKHKQFKKLQASKQKMKVVKRQKNLEVKMTAETITKDREYWEMKSLEWFHPTGGYYPFFVRKAYYLVSVPLLKRSVERRTRNLFKDLYVTIYAIQALTALTVKSLHEDKHGIVQNDISNVFEVILDCLLSLEKYAQEPPLDDWDIGNPYALTSSKVLADPIIVVNVLKDSLFDLTETFMSHMSYVRLTSHHHERLDKLIHERI</sequence>
<dbReference type="GO" id="GO:0031965">
    <property type="term" value="C:nuclear membrane"/>
    <property type="evidence" value="ECO:0007669"/>
    <property type="project" value="UniProtKB-SubCell"/>
</dbReference>
<dbReference type="InterPro" id="IPR018108">
    <property type="entry name" value="MCP_transmembrane"/>
</dbReference>
<keyword evidence="8 14" id="KW-1133">Transmembrane helix</keyword>
<dbReference type="Gene3D" id="1.50.40.10">
    <property type="entry name" value="Mitochondrial carrier domain"/>
    <property type="match status" value="1"/>
</dbReference>
<comment type="subcellular location">
    <subcellularLocation>
        <location evidence="1">Nucleus membrane</location>
        <topology evidence="1">Multi-pass membrane protein</topology>
    </subcellularLocation>
    <subcellularLocation>
        <location evidence="2">Nucleus</location>
        <location evidence="2">Nuclear pore complex</location>
    </subcellularLocation>
</comment>
<evidence type="ECO:0000256" key="8">
    <source>
        <dbReference type="ARBA" id="ARBA00022989"/>
    </source>
</evidence>
<evidence type="ECO:0000256" key="11">
    <source>
        <dbReference type="ARBA" id="ARBA00023136"/>
    </source>
</evidence>
<evidence type="ECO:0000256" key="3">
    <source>
        <dbReference type="ARBA" id="ARBA00005760"/>
    </source>
</evidence>
<dbReference type="PANTHER" id="PTHR13269">
    <property type="entry name" value="NUCLEOPORIN NDC1"/>
    <property type="match status" value="1"/>
</dbReference>
<dbReference type="PROSITE" id="PS50920">
    <property type="entry name" value="SOLCAR"/>
    <property type="match status" value="1"/>
</dbReference>
<protein>
    <submittedName>
        <fullName evidence="15">8214_t:CDS:1</fullName>
    </submittedName>
</protein>
<dbReference type="Pfam" id="PF00153">
    <property type="entry name" value="Mito_carr"/>
    <property type="match status" value="1"/>
</dbReference>
<keyword evidence="10" id="KW-0906">Nuclear pore complex</keyword>
<keyword evidence="9" id="KW-0811">Translocation</keyword>
<dbReference type="SUPFAM" id="SSF103506">
    <property type="entry name" value="Mitochondrial carrier"/>
    <property type="match status" value="1"/>
</dbReference>
<evidence type="ECO:0000256" key="6">
    <source>
        <dbReference type="ARBA" id="ARBA00022816"/>
    </source>
</evidence>
<feature type="transmembrane region" description="Helical" evidence="14">
    <location>
        <begin position="461"/>
        <end position="483"/>
    </location>
</feature>
<dbReference type="InterPro" id="IPR023395">
    <property type="entry name" value="MCP_dom_sf"/>
</dbReference>
<dbReference type="GO" id="GO:0051028">
    <property type="term" value="P:mRNA transport"/>
    <property type="evidence" value="ECO:0007669"/>
    <property type="project" value="UniProtKB-KW"/>
</dbReference>
<feature type="transmembrane region" description="Helical" evidence="14">
    <location>
        <begin position="513"/>
        <end position="532"/>
    </location>
</feature>
<keyword evidence="11 13" id="KW-0472">Membrane</keyword>
<dbReference type="OrthoDB" id="67850at2759"/>
<evidence type="ECO:0000256" key="1">
    <source>
        <dbReference type="ARBA" id="ARBA00004232"/>
    </source>
</evidence>
<feature type="transmembrane region" description="Helical" evidence="14">
    <location>
        <begin position="427"/>
        <end position="449"/>
    </location>
</feature>
<evidence type="ECO:0000256" key="12">
    <source>
        <dbReference type="ARBA" id="ARBA00023242"/>
    </source>
</evidence>